<dbReference type="GO" id="GO:0006352">
    <property type="term" value="P:DNA-templated transcription initiation"/>
    <property type="evidence" value="ECO:0007669"/>
    <property type="project" value="InterPro"/>
</dbReference>
<dbReference type="InterPro" id="IPR007630">
    <property type="entry name" value="RNA_pol_sigma70_r4"/>
</dbReference>
<name>A0A0B5AP42_9BACL</name>
<gene>
    <name evidence="2" type="ORF">JMA_27230</name>
</gene>
<protein>
    <recommendedName>
        <fullName evidence="1">RNA polymerase sigma-70 region 4 domain-containing protein</fullName>
    </recommendedName>
</protein>
<evidence type="ECO:0000313" key="3">
    <source>
        <dbReference type="Proteomes" id="UP000031449"/>
    </source>
</evidence>
<dbReference type="GO" id="GO:0003700">
    <property type="term" value="F:DNA-binding transcription factor activity"/>
    <property type="evidence" value="ECO:0007669"/>
    <property type="project" value="InterPro"/>
</dbReference>
<dbReference type="EMBL" id="CP009416">
    <property type="protein sequence ID" value="AJD92040.1"/>
    <property type="molecule type" value="Genomic_DNA"/>
</dbReference>
<evidence type="ECO:0000313" key="2">
    <source>
        <dbReference type="EMBL" id="AJD92040.1"/>
    </source>
</evidence>
<dbReference type="BioCyc" id="JESP1508404:G14D9-12003-MONOMER"/>
<dbReference type="Pfam" id="PF04545">
    <property type="entry name" value="Sigma70_r4"/>
    <property type="match status" value="1"/>
</dbReference>
<dbReference type="OrthoDB" id="1954586at2"/>
<sequence length="139" mass="16366">MQIIENYADLLRKIDIIKAQIEMFEVDIHYWFGKGSIPFSSPGAEKHGMDAAARNTDRAVERLKYLESMLEFYSEIKEEIEHNVNSLEGLEYKIAKMRFIDNMTYKEIAKKLGYSHSHVRNLMSEKRQYKDRTHTSEKG</sequence>
<reference evidence="2 3" key="1">
    <citation type="submission" date="2014-08" db="EMBL/GenBank/DDBJ databases">
        <title>Complete genome of a marine bacteria Jeotgalibacillus malaysiensis.</title>
        <authorList>
            <person name="Yaakop A.S."/>
            <person name="Chan K.-G."/>
            <person name="Goh K.M."/>
        </authorList>
    </citation>
    <scope>NUCLEOTIDE SEQUENCE [LARGE SCALE GENOMIC DNA]</scope>
    <source>
        <strain evidence="2 3">D5</strain>
    </source>
</reference>
<organism evidence="2 3">
    <name type="scientific">Jeotgalibacillus malaysiensis</name>
    <dbReference type="NCBI Taxonomy" id="1508404"/>
    <lineage>
        <taxon>Bacteria</taxon>
        <taxon>Bacillati</taxon>
        <taxon>Bacillota</taxon>
        <taxon>Bacilli</taxon>
        <taxon>Bacillales</taxon>
        <taxon>Caryophanaceae</taxon>
        <taxon>Jeotgalibacillus</taxon>
    </lineage>
</organism>
<dbReference type="SUPFAM" id="SSF88659">
    <property type="entry name" value="Sigma3 and sigma4 domains of RNA polymerase sigma factors"/>
    <property type="match status" value="1"/>
</dbReference>
<dbReference type="Proteomes" id="UP000031449">
    <property type="component" value="Chromosome"/>
</dbReference>
<keyword evidence="3" id="KW-1185">Reference proteome</keyword>
<dbReference type="Gene3D" id="1.20.140.160">
    <property type="match status" value="1"/>
</dbReference>
<dbReference type="HOGENOM" id="CLU_1813904_0_0_9"/>
<proteinExistence type="predicted"/>
<accession>A0A0B5AP42</accession>
<dbReference type="InterPro" id="IPR013324">
    <property type="entry name" value="RNA_pol_sigma_r3/r4-like"/>
</dbReference>
<dbReference type="KEGG" id="jeo:JMA_27230"/>
<dbReference type="AlphaFoldDB" id="A0A0B5AP42"/>
<feature type="domain" description="RNA polymerase sigma-70 region 4" evidence="1">
    <location>
        <begin position="91"/>
        <end position="124"/>
    </location>
</feature>
<evidence type="ECO:0000259" key="1">
    <source>
        <dbReference type="Pfam" id="PF04545"/>
    </source>
</evidence>
<dbReference type="STRING" id="1508404.JMA_27230"/>